<dbReference type="PANTHER" id="PTHR43775">
    <property type="entry name" value="FATTY ACID SYNTHASE"/>
    <property type="match status" value="1"/>
</dbReference>
<organism evidence="6 7">
    <name type="scientific">Thermomonospora curvata (strain ATCC 19995 / DSM 43183 / JCM 3096 / KCTC 9072 / NBRC 15933 / NCIMB 10081 / Henssen B9)</name>
    <dbReference type="NCBI Taxonomy" id="471852"/>
    <lineage>
        <taxon>Bacteria</taxon>
        <taxon>Bacillati</taxon>
        <taxon>Actinomycetota</taxon>
        <taxon>Actinomycetes</taxon>
        <taxon>Streptosporangiales</taxon>
        <taxon>Thermomonosporaceae</taxon>
        <taxon>Thermomonospora</taxon>
    </lineage>
</organism>
<dbReference type="OrthoDB" id="4537517at2"/>
<sequence length="899" mass="93129">MADRTAAQAALAEPVAVVGMACRFPGADDLAGFWRMLLSGGEAIGSGTGRRKGRRPGGYLAEVERFDAAFFGISAREAAAMDPQQRILLELCWHALEDARIPPSAPPGPTGVFVGSCSDDYALASRASGTVGPYTMTGIGRAFLANRLSHAFGFTGPSMVIDTGQSSSLVALHQAVGALRRGECAMAVVAGVQLNLEAIGDRILAELGAMSPTGRCHTFDSRADGIVRGEGAGVLILKPLDAALAAGDRVYCTVLASAVNNDGGGPGLTAPSRDAQREVLTRAYREAGVAPSEVAYVELHGTGTPVGDPVEAAALGEVLGRGRPPGAPLLVGSVKTNIGHLEGAAGIAGVIKTAASLFHRRLPPSLNYRRPNPAIDLEGLGLRVCDEWQDWPAADRPLVAGVSSFGLGGTNCHVVLGEAPRPQAGPPPQTGDRAVPVPLSAHDETALRRLAAGLADRMTRSRRPALLDLAFSAATTRAPLRCRAAVVAADAAGLASRLRALADGTEPQEPGPITGAETAPITGAVAPGECRIAYLFPGPGAWRTGLGRRLHKEFEVFARAFDEACAAVEPHLGTALQDTLWERDDLDVRAVHAQPALFALQIALYRLLESWGMTPGVLAGRSQGEFVAAHVAGVLSLEDAATLVAHRARLMDGAAGGSMDELRAVADTLTWNRPVGPVIVSAVTGRAAAPQESAHPDHWLRHPGAATRFDLAVRTAHELGARLFIEAGPGAQLSALAAETLGPDAARYAAPLAGGDETAGVAAAAAAAFVCGAPVDWSALYGPGARPVDLPLYPFQRKPYWLDTALPELTAGPAAPVPDWDGDPAALVVECTNRLLGADPGSELDLDRTFTDLGLDSRMAVALRTAIAGRTGRDLPATLLFDHPTPAALIEALRTEASG</sequence>
<dbReference type="Pfam" id="PF00550">
    <property type="entry name" value="PP-binding"/>
    <property type="match status" value="1"/>
</dbReference>
<dbReference type="InterPro" id="IPR050091">
    <property type="entry name" value="PKS_NRPS_Biosynth_Enz"/>
</dbReference>
<feature type="domain" description="Carrier" evidence="4">
    <location>
        <begin position="822"/>
        <end position="897"/>
    </location>
</feature>
<dbReference type="GO" id="GO:0006633">
    <property type="term" value="P:fatty acid biosynthetic process"/>
    <property type="evidence" value="ECO:0007669"/>
    <property type="project" value="TreeGrafter"/>
</dbReference>
<evidence type="ECO:0000256" key="1">
    <source>
        <dbReference type="ARBA" id="ARBA00022450"/>
    </source>
</evidence>
<keyword evidence="1" id="KW-0596">Phosphopantetheine</keyword>
<dbReference type="Proteomes" id="UP000001918">
    <property type="component" value="Chromosome"/>
</dbReference>
<evidence type="ECO:0000313" key="6">
    <source>
        <dbReference type="EMBL" id="ACY98327.1"/>
    </source>
</evidence>
<dbReference type="InterPro" id="IPR020806">
    <property type="entry name" value="PKS_PP-bd"/>
</dbReference>
<accession>D1A6S3</accession>
<evidence type="ECO:0000259" key="5">
    <source>
        <dbReference type="PROSITE" id="PS52004"/>
    </source>
</evidence>
<dbReference type="Pfam" id="PF00698">
    <property type="entry name" value="Acyl_transf_1"/>
    <property type="match status" value="1"/>
</dbReference>
<dbReference type="SMART" id="SM00825">
    <property type="entry name" value="PKS_KS"/>
    <property type="match status" value="1"/>
</dbReference>
<evidence type="ECO:0000259" key="4">
    <source>
        <dbReference type="PROSITE" id="PS50075"/>
    </source>
</evidence>
<dbReference type="eggNOG" id="COG3321">
    <property type="taxonomic scope" value="Bacteria"/>
</dbReference>
<gene>
    <name evidence="6" type="ordered locus">Tcur_2782</name>
</gene>
<name>D1A6S3_THECD</name>
<dbReference type="InterPro" id="IPR001227">
    <property type="entry name" value="Ac_transferase_dom_sf"/>
</dbReference>
<feature type="domain" description="Ketosynthase family 3 (KS3)" evidence="5">
    <location>
        <begin position="12"/>
        <end position="418"/>
    </location>
</feature>
<dbReference type="InterPro" id="IPR036736">
    <property type="entry name" value="ACP-like_sf"/>
</dbReference>
<dbReference type="RefSeq" id="WP_012853111.1">
    <property type="nucleotide sequence ID" value="NC_013510.1"/>
</dbReference>
<dbReference type="InterPro" id="IPR016039">
    <property type="entry name" value="Thiolase-like"/>
</dbReference>
<dbReference type="InterPro" id="IPR014043">
    <property type="entry name" value="Acyl_transferase_dom"/>
</dbReference>
<reference evidence="6 7" key="1">
    <citation type="journal article" date="2011" name="Stand. Genomic Sci.">
        <title>Complete genome sequence of Thermomonospora curvata type strain (B9).</title>
        <authorList>
            <person name="Chertkov O."/>
            <person name="Sikorski J."/>
            <person name="Nolan M."/>
            <person name="Lapidus A."/>
            <person name="Lucas S."/>
            <person name="Del Rio T.G."/>
            <person name="Tice H."/>
            <person name="Cheng J.F."/>
            <person name="Goodwin L."/>
            <person name="Pitluck S."/>
            <person name="Liolios K."/>
            <person name="Ivanova N."/>
            <person name="Mavromatis K."/>
            <person name="Mikhailova N."/>
            <person name="Ovchinnikova G."/>
            <person name="Pati A."/>
            <person name="Chen A."/>
            <person name="Palaniappan K."/>
            <person name="Djao O.D."/>
            <person name="Land M."/>
            <person name="Hauser L."/>
            <person name="Chang Y.J."/>
            <person name="Jeffries C.D."/>
            <person name="Brettin T."/>
            <person name="Han C."/>
            <person name="Detter J.C."/>
            <person name="Rohde M."/>
            <person name="Goker M."/>
            <person name="Woyke T."/>
            <person name="Bristow J."/>
            <person name="Eisen J.A."/>
            <person name="Markowitz V."/>
            <person name="Hugenholtz P."/>
            <person name="Klenk H.P."/>
            <person name="Kyrpides N.C."/>
        </authorList>
    </citation>
    <scope>NUCLEOTIDE SEQUENCE [LARGE SCALE GENOMIC DNA]</scope>
    <source>
        <strain evidence="7">ATCC 19995 / DSM 43183 / JCM 3096 / KCTC 9072 / NBRC 15933 / NCIMB 10081 / Henssen B9</strain>
    </source>
</reference>
<dbReference type="SUPFAM" id="SSF47336">
    <property type="entry name" value="ACP-like"/>
    <property type="match status" value="1"/>
</dbReference>
<dbReference type="SMART" id="SM00827">
    <property type="entry name" value="PKS_AT"/>
    <property type="match status" value="1"/>
</dbReference>
<dbReference type="Gene3D" id="3.30.70.3290">
    <property type="match status" value="2"/>
</dbReference>
<keyword evidence="7" id="KW-1185">Reference proteome</keyword>
<dbReference type="Pfam" id="PF16197">
    <property type="entry name" value="KAsynt_C_assoc"/>
    <property type="match status" value="1"/>
</dbReference>
<dbReference type="KEGG" id="tcu:Tcur_2782"/>
<dbReference type="InterPro" id="IPR032821">
    <property type="entry name" value="PKS_assoc"/>
</dbReference>
<keyword evidence="3" id="KW-0808">Transferase</keyword>
<dbReference type="Gene3D" id="3.40.366.10">
    <property type="entry name" value="Malonyl-Coenzyme A Acyl Carrier Protein, domain 2"/>
    <property type="match status" value="1"/>
</dbReference>
<proteinExistence type="predicted"/>
<dbReference type="InterPro" id="IPR014030">
    <property type="entry name" value="Ketoacyl_synth_N"/>
</dbReference>
<dbReference type="GO" id="GO:0031177">
    <property type="term" value="F:phosphopantetheine binding"/>
    <property type="evidence" value="ECO:0007669"/>
    <property type="project" value="InterPro"/>
</dbReference>
<dbReference type="GO" id="GO:0004312">
    <property type="term" value="F:fatty acid synthase activity"/>
    <property type="evidence" value="ECO:0007669"/>
    <property type="project" value="TreeGrafter"/>
</dbReference>
<dbReference type="InterPro" id="IPR016035">
    <property type="entry name" value="Acyl_Trfase/lysoPLipase"/>
</dbReference>
<protein>
    <submittedName>
        <fullName evidence="6">Beta-ketoacyl synthase</fullName>
    </submittedName>
</protein>
<dbReference type="PROSITE" id="PS50075">
    <property type="entry name" value="CARRIER"/>
    <property type="match status" value="1"/>
</dbReference>
<evidence type="ECO:0000256" key="2">
    <source>
        <dbReference type="ARBA" id="ARBA00022553"/>
    </source>
</evidence>
<dbReference type="SMART" id="SM00823">
    <property type="entry name" value="PKS_PP"/>
    <property type="match status" value="1"/>
</dbReference>
<dbReference type="CDD" id="cd00833">
    <property type="entry name" value="PKS"/>
    <property type="match status" value="1"/>
</dbReference>
<dbReference type="Pfam" id="PF02801">
    <property type="entry name" value="Ketoacyl-synt_C"/>
    <property type="match status" value="1"/>
</dbReference>
<dbReference type="InterPro" id="IPR020841">
    <property type="entry name" value="PKS_Beta-ketoAc_synthase_dom"/>
</dbReference>
<dbReference type="PROSITE" id="PS52004">
    <property type="entry name" value="KS3_2"/>
    <property type="match status" value="1"/>
</dbReference>
<dbReference type="AlphaFoldDB" id="D1A6S3"/>
<keyword evidence="2" id="KW-0597">Phosphoprotein</keyword>
<dbReference type="InterPro" id="IPR009081">
    <property type="entry name" value="PP-bd_ACP"/>
</dbReference>
<dbReference type="EMBL" id="CP001738">
    <property type="protein sequence ID" value="ACY98327.1"/>
    <property type="molecule type" value="Genomic_DNA"/>
</dbReference>
<evidence type="ECO:0000313" key="7">
    <source>
        <dbReference type="Proteomes" id="UP000001918"/>
    </source>
</evidence>
<dbReference type="SUPFAM" id="SSF53901">
    <property type="entry name" value="Thiolase-like"/>
    <property type="match status" value="1"/>
</dbReference>
<dbReference type="SUPFAM" id="SSF52151">
    <property type="entry name" value="FabD/lysophospholipase-like"/>
    <property type="match status" value="1"/>
</dbReference>
<evidence type="ECO:0000256" key="3">
    <source>
        <dbReference type="ARBA" id="ARBA00022679"/>
    </source>
</evidence>
<dbReference type="Gene3D" id="1.10.1200.10">
    <property type="entry name" value="ACP-like"/>
    <property type="match status" value="1"/>
</dbReference>
<dbReference type="HOGENOM" id="CLU_000022_16_6_11"/>
<dbReference type="STRING" id="471852.Tcur_2782"/>
<dbReference type="Pfam" id="PF00109">
    <property type="entry name" value="ketoacyl-synt"/>
    <property type="match status" value="1"/>
</dbReference>
<dbReference type="PANTHER" id="PTHR43775:SF37">
    <property type="entry name" value="SI:DKEY-61P9.11"/>
    <property type="match status" value="1"/>
</dbReference>
<dbReference type="Gene3D" id="3.40.47.10">
    <property type="match status" value="1"/>
</dbReference>
<dbReference type="SMART" id="SM01294">
    <property type="entry name" value="PKS_PP_betabranch"/>
    <property type="match status" value="1"/>
</dbReference>
<dbReference type="InterPro" id="IPR014031">
    <property type="entry name" value="Ketoacyl_synth_C"/>
</dbReference>